<comment type="similarity">
    <text evidence="1">Belongs to the N(4)/N(6)-methyltransferase family.</text>
</comment>
<sequence length="176" mass="20596">MTSKTSGEGDIRKKLIEDRLIDSIVNLPPKLFLNTQIPACLWFVSRNKANGKFRNRKDEILFIDARNLGHLINRRTLEFSQEDIQKIADTYHNWRNKKGNYEDVKGFCNSASIERIKELDYVLTPGRYVGLALEEDDFDFKERFNQLKAEFEDQLKEESRLNALIIENLGKVKIDE</sequence>
<dbReference type="PANTHER" id="PTHR42998:SF1">
    <property type="entry name" value="TYPE I RESTRICTION ENZYME HINDI METHYLASE SUBUNIT"/>
    <property type="match status" value="1"/>
</dbReference>
<evidence type="ECO:0000259" key="2">
    <source>
        <dbReference type="Pfam" id="PF02384"/>
    </source>
</evidence>
<comment type="caution">
    <text evidence="3">The sequence shown here is derived from an EMBL/GenBank/DDBJ whole genome shotgun (WGS) entry which is preliminary data.</text>
</comment>
<protein>
    <recommendedName>
        <fullName evidence="2">DNA methylase adenine-specific domain-containing protein</fullName>
    </recommendedName>
</protein>
<name>A0A1V1NZI9_9BACT</name>
<gene>
    <name evidence="3" type="ORF">OMM_04811</name>
</gene>
<dbReference type="GO" id="GO:0003677">
    <property type="term" value="F:DNA binding"/>
    <property type="evidence" value="ECO:0007669"/>
    <property type="project" value="InterPro"/>
</dbReference>
<dbReference type="Gene3D" id="3.40.50.150">
    <property type="entry name" value="Vaccinia Virus protein VP39"/>
    <property type="match status" value="1"/>
</dbReference>
<dbReference type="SUPFAM" id="SSF53335">
    <property type="entry name" value="S-adenosyl-L-methionine-dependent methyltransferases"/>
    <property type="match status" value="1"/>
</dbReference>
<dbReference type="AlphaFoldDB" id="A0A1V1NZI9"/>
<evidence type="ECO:0000256" key="1">
    <source>
        <dbReference type="ARBA" id="ARBA00006594"/>
    </source>
</evidence>
<accession>A0A1V1NZI9</accession>
<proteinExistence type="inferred from homology"/>
<evidence type="ECO:0000313" key="3">
    <source>
        <dbReference type="EMBL" id="ETR68032.1"/>
    </source>
</evidence>
<dbReference type="Proteomes" id="UP000189670">
    <property type="component" value="Unassembled WGS sequence"/>
</dbReference>
<feature type="domain" description="DNA methylase adenine-specific" evidence="2">
    <location>
        <begin position="4"/>
        <end position="136"/>
    </location>
</feature>
<dbReference type="PANTHER" id="PTHR42998">
    <property type="entry name" value="TYPE I RESTRICTION ENZYME HINDVIIP M PROTEIN-RELATED"/>
    <property type="match status" value="1"/>
</dbReference>
<dbReference type="Pfam" id="PF02384">
    <property type="entry name" value="N6_Mtase"/>
    <property type="match status" value="1"/>
</dbReference>
<dbReference type="InterPro" id="IPR003356">
    <property type="entry name" value="DNA_methylase_A-5"/>
</dbReference>
<dbReference type="EMBL" id="ATBP01001112">
    <property type="protein sequence ID" value="ETR68032.1"/>
    <property type="molecule type" value="Genomic_DNA"/>
</dbReference>
<evidence type="ECO:0000313" key="4">
    <source>
        <dbReference type="Proteomes" id="UP000189670"/>
    </source>
</evidence>
<organism evidence="3 4">
    <name type="scientific">Candidatus Magnetoglobus multicellularis str. Araruama</name>
    <dbReference type="NCBI Taxonomy" id="890399"/>
    <lineage>
        <taxon>Bacteria</taxon>
        <taxon>Pseudomonadati</taxon>
        <taxon>Thermodesulfobacteriota</taxon>
        <taxon>Desulfobacteria</taxon>
        <taxon>Desulfobacterales</taxon>
        <taxon>Desulfobacteraceae</taxon>
        <taxon>Candidatus Magnetoglobus</taxon>
    </lineage>
</organism>
<reference evidence="4" key="1">
    <citation type="submission" date="2012-11" db="EMBL/GenBank/DDBJ databases">
        <authorList>
            <person name="Lucero-Rivera Y.E."/>
            <person name="Tovar-Ramirez D."/>
        </authorList>
    </citation>
    <scope>NUCLEOTIDE SEQUENCE [LARGE SCALE GENOMIC DNA]</scope>
    <source>
        <strain evidence="4">Araruama</strain>
    </source>
</reference>
<dbReference type="InterPro" id="IPR029063">
    <property type="entry name" value="SAM-dependent_MTases_sf"/>
</dbReference>
<dbReference type="GO" id="GO:0008170">
    <property type="term" value="F:N-methyltransferase activity"/>
    <property type="evidence" value="ECO:0007669"/>
    <property type="project" value="InterPro"/>
</dbReference>
<dbReference type="InterPro" id="IPR052916">
    <property type="entry name" value="Type-I_RE_MTase_Subunit"/>
</dbReference>